<dbReference type="EMBL" id="LT576035">
    <property type="protein sequence ID" value="SBN38047.1"/>
    <property type="molecule type" value="Genomic_DNA"/>
</dbReference>
<dbReference type="AlphaFoldDB" id="A0A2C7YIL1"/>
<reference evidence="2" key="1">
    <citation type="submission" date="2016-05" db="EMBL/GenBank/DDBJ databases">
        <authorList>
            <person name="Lavstsen T."/>
            <person name="Jespersen J.S."/>
        </authorList>
    </citation>
    <scope>NUCLEOTIDE SEQUENCE</scope>
    <source>
        <strain evidence="2">PFRJS10</strain>
    </source>
</reference>
<protein>
    <submittedName>
        <fullName evidence="2">Uncharacterized protein</fullName>
    </submittedName>
</protein>
<organism evidence="2">
    <name type="scientific">Propionibacterium freudenreichii</name>
    <dbReference type="NCBI Taxonomy" id="1744"/>
    <lineage>
        <taxon>Bacteria</taxon>
        <taxon>Bacillati</taxon>
        <taxon>Actinomycetota</taxon>
        <taxon>Actinomycetes</taxon>
        <taxon>Propionibacteriales</taxon>
        <taxon>Propionibacteriaceae</taxon>
        <taxon>Propionibacterium</taxon>
    </lineage>
</organism>
<feature type="compositionally biased region" description="Low complexity" evidence="1">
    <location>
        <begin position="205"/>
        <end position="214"/>
    </location>
</feature>
<dbReference type="EMBL" id="LT576035">
    <property type="protein sequence ID" value="SBN38496.1"/>
    <property type="molecule type" value="Genomic_DNA"/>
</dbReference>
<name>A0A2C7YIL1_9ACTN</name>
<dbReference type="AntiFam" id="ANF00029">
    <property type="entry name" value="Antisense to 16S rRNA"/>
</dbReference>
<proteinExistence type="predicted"/>
<evidence type="ECO:0000313" key="2">
    <source>
        <dbReference type="EMBL" id="SBN38047.1"/>
    </source>
</evidence>
<accession>A0A2C7YIL1</accession>
<evidence type="ECO:0000256" key="1">
    <source>
        <dbReference type="SAM" id="MobiDB-lite"/>
    </source>
</evidence>
<sequence length="331" mass="37413">MPRLPRRFCFINPLSLSDLTAVQSKRFPQPRTCNTCRLSHTYGLASSAFARHYSRNHGCFLFLWVLRCFTSPRSLQPPYTFRRRSPVAKLVTFEVSPFGHPRIKARLPAPQGLSQVTTSFIGSWCLGIHRSHLVACHTKLIKNYKDARVHCEVLNIRADPTSHPPNTGNNHLATPKNQPQTWPIPQDPTTCLPRPPTNPHPRSTPTPQQGTSSTNKQKPADNLRSMLHNLHHQRRRTQPTKRTMAKRLLRKEVIQPHLPVRLPCYDLVLITSPTFDGSPQKVGPPASGVTDFHDLTGGVYKPRERIHRSVADLRLLATPTSWGRVADPNPN</sequence>
<feature type="compositionally biased region" description="Polar residues" evidence="1">
    <location>
        <begin position="164"/>
        <end position="189"/>
    </location>
</feature>
<feature type="region of interest" description="Disordered" evidence="1">
    <location>
        <begin position="158"/>
        <end position="219"/>
    </location>
</feature>
<evidence type="ECO:0000313" key="3">
    <source>
        <dbReference type="EMBL" id="SBN38496.1"/>
    </source>
</evidence>
<gene>
    <name evidence="2" type="ORF">PFR_JS10_404</name>
    <name evidence="3" type="ORF">PFR_JS10_853</name>
</gene>
<feature type="compositionally biased region" description="Pro residues" evidence="1">
    <location>
        <begin position="193"/>
        <end position="204"/>
    </location>
</feature>